<reference evidence="1 2" key="2">
    <citation type="submission" date="2018-11" db="EMBL/GenBank/DDBJ databases">
        <authorList>
            <consortium name="Pathogen Informatics"/>
        </authorList>
    </citation>
    <scope>NUCLEOTIDE SEQUENCE [LARGE SCALE GENOMIC DNA]</scope>
</reference>
<dbReference type="EMBL" id="UYSL01027120">
    <property type="protein sequence ID" value="VDL86414.1"/>
    <property type="molecule type" value="Genomic_DNA"/>
</dbReference>
<proteinExistence type="predicted"/>
<dbReference type="Proteomes" id="UP000271162">
    <property type="component" value="Unassembled WGS sequence"/>
</dbReference>
<protein>
    <submittedName>
        <fullName evidence="3">ATP-dependent helicase</fullName>
    </submittedName>
</protein>
<dbReference type="AlphaFoldDB" id="A0A0N4YXH0"/>
<accession>A0A0N4YXH0</accession>
<sequence>YPKDQGKAFSWPAPAGVSDGVPAYRAQVSYEFWKYFIRFGRRKLFDYNEKNGAMIRLTKEKTLTLQEQDRLGLFLRKKLKQAYSNAKISAPEISLVKGLLKIGNEVPQRPAVLAVKLNVDLSEWNGSALEDLLTNSEKEAIKAGQLRYGSMQLQGISIEKPKTSEILSTTEVHLKETETCPTESQSQKRKRTLDEFMDVQVVKKHVREE</sequence>
<keyword evidence="2" id="KW-1185">Reference proteome</keyword>
<evidence type="ECO:0000313" key="1">
    <source>
        <dbReference type="EMBL" id="VDL86414.1"/>
    </source>
</evidence>
<evidence type="ECO:0000313" key="3">
    <source>
        <dbReference type="WBParaSite" id="NBR_0002194201-mRNA-1"/>
    </source>
</evidence>
<evidence type="ECO:0000313" key="2">
    <source>
        <dbReference type="Proteomes" id="UP000271162"/>
    </source>
</evidence>
<organism evidence="3">
    <name type="scientific">Nippostrongylus brasiliensis</name>
    <name type="common">Rat hookworm</name>
    <dbReference type="NCBI Taxonomy" id="27835"/>
    <lineage>
        <taxon>Eukaryota</taxon>
        <taxon>Metazoa</taxon>
        <taxon>Ecdysozoa</taxon>
        <taxon>Nematoda</taxon>
        <taxon>Chromadorea</taxon>
        <taxon>Rhabditida</taxon>
        <taxon>Rhabditina</taxon>
        <taxon>Rhabditomorpha</taxon>
        <taxon>Strongyloidea</taxon>
        <taxon>Heligmosomidae</taxon>
        <taxon>Nippostrongylus</taxon>
    </lineage>
</organism>
<reference evidence="3" key="1">
    <citation type="submission" date="2017-02" db="UniProtKB">
        <authorList>
            <consortium name="WormBaseParasite"/>
        </authorList>
    </citation>
    <scope>IDENTIFICATION</scope>
</reference>
<gene>
    <name evidence="1" type="ORF">NBR_LOCUS21943</name>
</gene>
<dbReference type="WBParaSite" id="NBR_0002194201-mRNA-1">
    <property type="protein sequence ID" value="NBR_0002194201-mRNA-1"/>
    <property type="gene ID" value="NBR_0002194201"/>
</dbReference>
<name>A0A0N4YXH0_NIPBR</name>